<sequence length="64" mass="6855">MDLLGNTPADPALAQTPALDVQYGDDDIQTQNLTKSAVPSPVDTHSLEDDFELLNIFAVLSSKP</sequence>
<organism evidence="2 3">
    <name type="scientific">Xylaria bambusicola</name>
    <dbReference type="NCBI Taxonomy" id="326684"/>
    <lineage>
        <taxon>Eukaryota</taxon>
        <taxon>Fungi</taxon>
        <taxon>Dikarya</taxon>
        <taxon>Ascomycota</taxon>
        <taxon>Pezizomycotina</taxon>
        <taxon>Sordariomycetes</taxon>
        <taxon>Xylariomycetidae</taxon>
        <taxon>Xylariales</taxon>
        <taxon>Xylariaceae</taxon>
        <taxon>Xylaria</taxon>
    </lineage>
</organism>
<proteinExistence type="predicted"/>
<reference evidence="2 3" key="1">
    <citation type="submission" date="2023-10" db="EMBL/GenBank/DDBJ databases">
        <title>Draft genome sequence of Xylaria bambusicola isolate GMP-LS, the root and basal stem rot pathogen of sugarcane in Indonesia.</title>
        <authorList>
            <person name="Selvaraj P."/>
            <person name="Muralishankar V."/>
            <person name="Muruganantham S."/>
            <person name="Sp S."/>
            <person name="Haryani S."/>
            <person name="Lau K.J.X."/>
            <person name="Naqvi N.I."/>
        </authorList>
    </citation>
    <scope>NUCLEOTIDE SEQUENCE [LARGE SCALE GENOMIC DNA]</scope>
    <source>
        <strain evidence="2">GMP-LS</strain>
    </source>
</reference>
<feature type="region of interest" description="Disordered" evidence="1">
    <location>
        <begin position="1"/>
        <end position="20"/>
    </location>
</feature>
<keyword evidence="3" id="KW-1185">Reference proteome</keyword>
<evidence type="ECO:0000313" key="2">
    <source>
        <dbReference type="EMBL" id="KAK5625618.1"/>
    </source>
</evidence>
<protein>
    <submittedName>
        <fullName evidence="2">Uncharacterized protein</fullName>
    </submittedName>
</protein>
<dbReference type="EMBL" id="JAWHQM010000002">
    <property type="protein sequence ID" value="KAK5625618.1"/>
    <property type="molecule type" value="Genomic_DNA"/>
</dbReference>
<evidence type="ECO:0000313" key="3">
    <source>
        <dbReference type="Proteomes" id="UP001305414"/>
    </source>
</evidence>
<dbReference type="AlphaFoldDB" id="A0AAN7UBQ3"/>
<name>A0AAN7UBQ3_9PEZI</name>
<gene>
    <name evidence="2" type="ORF">RRF57_001334</name>
</gene>
<comment type="caution">
    <text evidence="2">The sequence shown here is derived from an EMBL/GenBank/DDBJ whole genome shotgun (WGS) entry which is preliminary data.</text>
</comment>
<accession>A0AAN7UBQ3</accession>
<dbReference type="Proteomes" id="UP001305414">
    <property type="component" value="Unassembled WGS sequence"/>
</dbReference>
<evidence type="ECO:0000256" key="1">
    <source>
        <dbReference type="SAM" id="MobiDB-lite"/>
    </source>
</evidence>